<feature type="compositionally biased region" description="Basic and acidic residues" evidence="1">
    <location>
        <begin position="100"/>
        <end position="113"/>
    </location>
</feature>
<reference evidence="2" key="1">
    <citation type="submission" date="2015-04" db="UniProtKB">
        <authorList>
            <consortium name="EnsemblPlants"/>
        </authorList>
    </citation>
    <scope>IDENTIFICATION</scope>
</reference>
<evidence type="ECO:0000313" key="3">
    <source>
        <dbReference type="Proteomes" id="UP000026962"/>
    </source>
</evidence>
<evidence type="ECO:0000313" key="2">
    <source>
        <dbReference type="EnsemblPlants" id="OPUNC06G10660.1"/>
    </source>
</evidence>
<protein>
    <submittedName>
        <fullName evidence="2">Uncharacterized protein</fullName>
    </submittedName>
</protein>
<feature type="region of interest" description="Disordered" evidence="1">
    <location>
        <begin position="75"/>
        <end position="113"/>
    </location>
</feature>
<evidence type="ECO:0000256" key="1">
    <source>
        <dbReference type="SAM" id="MobiDB-lite"/>
    </source>
</evidence>
<proteinExistence type="predicted"/>
<dbReference type="AlphaFoldDB" id="A0A0E0LAI4"/>
<dbReference type="EnsemblPlants" id="OPUNC06G10660.1">
    <property type="protein sequence ID" value="OPUNC06G10660.1"/>
    <property type="gene ID" value="OPUNC06G10660"/>
</dbReference>
<reference evidence="2" key="2">
    <citation type="submission" date="2018-05" db="EMBL/GenBank/DDBJ databases">
        <title>OpunRS2 (Oryza punctata Reference Sequence Version 2).</title>
        <authorList>
            <person name="Zhang J."/>
            <person name="Kudrna D."/>
            <person name="Lee S."/>
            <person name="Talag J."/>
            <person name="Welchert J."/>
            <person name="Wing R.A."/>
        </authorList>
    </citation>
    <scope>NUCLEOTIDE SEQUENCE [LARGE SCALE GENOMIC DNA]</scope>
</reference>
<name>A0A0E0LAI4_ORYPU</name>
<dbReference type="HOGENOM" id="CLU_2137556_0_0_1"/>
<dbReference type="Gramene" id="OPUNC06G10660.1">
    <property type="protein sequence ID" value="OPUNC06G10660.1"/>
    <property type="gene ID" value="OPUNC06G10660"/>
</dbReference>
<sequence length="113" mass="12792">MNESFYHSEVKVEALEIIVVLEMVGAHGRLHRRQHAHRALLHLRHHPHRRRLPLSRVHGGAPAQNLVVPHRRAVGAQRATGGKMSVPHHIVDQASPHHHRADDVDRSKTAPPR</sequence>
<organism evidence="2">
    <name type="scientific">Oryza punctata</name>
    <name type="common">Red rice</name>
    <dbReference type="NCBI Taxonomy" id="4537"/>
    <lineage>
        <taxon>Eukaryota</taxon>
        <taxon>Viridiplantae</taxon>
        <taxon>Streptophyta</taxon>
        <taxon>Embryophyta</taxon>
        <taxon>Tracheophyta</taxon>
        <taxon>Spermatophyta</taxon>
        <taxon>Magnoliopsida</taxon>
        <taxon>Liliopsida</taxon>
        <taxon>Poales</taxon>
        <taxon>Poaceae</taxon>
        <taxon>BOP clade</taxon>
        <taxon>Oryzoideae</taxon>
        <taxon>Oryzeae</taxon>
        <taxon>Oryzinae</taxon>
        <taxon>Oryza</taxon>
    </lineage>
</organism>
<keyword evidence="3" id="KW-1185">Reference proteome</keyword>
<accession>A0A0E0LAI4</accession>
<dbReference type="Proteomes" id="UP000026962">
    <property type="component" value="Chromosome 6"/>
</dbReference>